<dbReference type="InterPro" id="IPR053781">
    <property type="entry name" value="F-box_AtFBL13-like"/>
</dbReference>
<evidence type="ECO:0000313" key="4">
    <source>
        <dbReference type="Proteomes" id="UP000694251"/>
    </source>
</evidence>
<keyword evidence="4" id="KW-1185">Reference proteome</keyword>
<feature type="non-terminal residue" evidence="3">
    <location>
        <position position="1"/>
    </location>
</feature>
<evidence type="ECO:0000259" key="1">
    <source>
        <dbReference type="Pfam" id="PF00646"/>
    </source>
</evidence>
<dbReference type="InterPro" id="IPR055411">
    <property type="entry name" value="LRR_FXL15/At3g58940/PEG3-like"/>
</dbReference>
<organism evidence="3 4">
    <name type="scientific">Arabidopsis suecica</name>
    <name type="common">Swedish thale-cress</name>
    <name type="synonym">Cardaminopsis suecica</name>
    <dbReference type="NCBI Taxonomy" id="45249"/>
    <lineage>
        <taxon>Eukaryota</taxon>
        <taxon>Viridiplantae</taxon>
        <taxon>Streptophyta</taxon>
        <taxon>Embryophyta</taxon>
        <taxon>Tracheophyta</taxon>
        <taxon>Spermatophyta</taxon>
        <taxon>Magnoliopsida</taxon>
        <taxon>eudicotyledons</taxon>
        <taxon>Gunneridae</taxon>
        <taxon>Pentapetalae</taxon>
        <taxon>rosids</taxon>
        <taxon>malvids</taxon>
        <taxon>Brassicales</taxon>
        <taxon>Brassicaceae</taxon>
        <taxon>Camelineae</taxon>
        <taxon>Arabidopsis</taxon>
    </lineage>
</organism>
<dbReference type="OrthoDB" id="1848700at2759"/>
<dbReference type="InterPro" id="IPR050232">
    <property type="entry name" value="FBL13/AtMIF1-like"/>
</dbReference>
<feature type="domain" description="F-box" evidence="1">
    <location>
        <begin position="10"/>
        <end position="43"/>
    </location>
</feature>
<evidence type="ECO:0000259" key="2">
    <source>
        <dbReference type="Pfam" id="PF24758"/>
    </source>
</evidence>
<protein>
    <submittedName>
        <fullName evidence="3">F-box-like domain superfamily</fullName>
    </submittedName>
</protein>
<dbReference type="InterPro" id="IPR001810">
    <property type="entry name" value="F-box_dom"/>
</dbReference>
<accession>A0A8T1XTW5</accession>
<feature type="domain" description="F-box/LRR-repeat protein 15/At3g58940/PEG3-like LRR" evidence="2">
    <location>
        <begin position="97"/>
        <end position="262"/>
    </location>
</feature>
<sequence length="373" mass="43111">MDKICGVSEDELLVKILSFLQTKVAVSTSVLSKQWKYLWKRVLKLEYDDTECKTKSSKSRKRFRRFVKRNLQIDRESNLESLSLKFSTAPFQCEDIESWVGFAVSRGVRQLSVAYSSDRVWRRAVLPIHLYTCKSLVSLKLEEDISLCIPEYIPRTVCLPSMKNLQLQSVNYSLSNQDHLKQFLSNCPVLENLTLKHNNTKRCYSKQMFSVSVPSLQILSLEIGDVSNFDGYEIDTPSLRYLKIKDHDNRPSCSIVNMPKLEEAYIDVVFPNTTKLLEPIASIKRLSLCLKVNSVENVYTDGIVFNQLEHLKLCTCNTYWSKLLVQFLENSPKLQVLELYVNEHSPISRAPMVYWKNQLSCLPQCFVTSLETF</sequence>
<dbReference type="CDD" id="cd22160">
    <property type="entry name" value="F-box_AtFBL13-like"/>
    <property type="match status" value="1"/>
</dbReference>
<dbReference type="PANTHER" id="PTHR31900:SF28">
    <property type="entry name" value="FBD DOMAIN-CONTAINING PROTEIN"/>
    <property type="match status" value="1"/>
</dbReference>
<name>A0A8T1XTW5_ARASU</name>
<dbReference type="AlphaFoldDB" id="A0A8T1XTW5"/>
<evidence type="ECO:0000313" key="3">
    <source>
        <dbReference type="EMBL" id="KAG7538169.1"/>
    </source>
</evidence>
<proteinExistence type="predicted"/>
<reference evidence="3 4" key="1">
    <citation type="submission" date="2020-12" db="EMBL/GenBank/DDBJ databases">
        <title>Concerted genomic and epigenomic changes stabilize Arabidopsis allopolyploids.</title>
        <authorList>
            <person name="Chen Z."/>
        </authorList>
    </citation>
    <scope>NUCLEOTIDE SEQUENCE [LARGE SCALE GENOMIC DNA]</scope>
    <source>
        <strain evidence="3">As9502</strain>
        <tissue evidence="3">Leaf</tissue>
    </source>
</reference>
<dbReference type="Proteomes" id="UP000694251">
    <property type="component" value="Chromosome 13"/>
</dbReference>
<dbReference type="Pfam" id="PF24758">
    <property type="entry name" value="LRR_At5g56370"/>
    <property type="match status" value="1"/>
</dbReference>
<dbReference type="Pfam" id="PF00646">
    <property type="entry name" value="F-box"/>
    <property type="match status" value="1"/>
</dbReference>
<gene>
    <name evidence="3" type="ORF">ISN44_As13g019780</name>
</gene>
<dbReference type="PANTHER" id="PTHR31900">
    <property type="entry name" value="F-BOX/RNI SUPERFAMILY PROTEIN-RELATED"/>
    <property type="match status" value="1"/>
</dbReference>
<dbReference type="EMBL" id="JAEFBJ010000013">
    <property type="protein sequence ID" value="KAG7538169.1"/>
    <property type="molecule type" value="Genomic_DNA"/>
</dbReference>
<comment type="caution">
    <text evidence="3">The sequence shown here is derived from an EMBL/GenBank/DDBJ whole genome shotgun (WGS) entry which is preliminary data.</text>
</comment>